<evidence type="ECO:0000313" key="2">
    <source>
        <dbReference type="Proteomes" id="UP001153199"/>
    </source>
</evidence>
<accession>A0A9X4SCB7</accession>
<proteinExistence type="predicted"/>
<reference evidence="1" key="1">
    <citation type="submission" date="2022-06" db="EMBL/GenBank/DDBJ databases">
        <title>Lactococcus from bovine mastitis in China.</title>
        <authorList>
            <person name="Lin Y."/>
            <person name="Han B."/>
        </authorList>
    </citation>
    <scope>NUCLEOTIDE SEQUENCE</scope>
    <source>
        <strain evidence="1">Ningxia-I-26</strain>
    </source>
</reference>
<protein>
    <submittedName>
        <fullName evidence="1">Uncharacterized protein</fullName>
    </submittedName>
</protein>
<organism evidence="1 2">
    <name type="scientific">Lactococcus formosensis</name>
    <dbReference type="NCBI Taxonomy" id="1281486"/>
    <lineage>
        <taxon>Bacteria</taxon>
        <taxon>Bacillati</taxon>
        <taxon>Bacillota</taxon>
        <taxon>Bacilli</taxon>
        <taxon>Lactobacillales</taxon>
        <taxon>Streptococcaceae</taxon>
        <taxon>Lactococcus</taxon>
    </lineage>
</organism>
<evidence type="ECO:0000313" key="1">
    <source>
        <dbReference type="EMBL" id="MDG6146201.1"/>
    </source>
</evidence>
<sequence>MTSEEQTTILLCGVQEAIDNFLSLTQDKSYIFSTLKFPLSKLTKKEMNDSVEEAFSKQINHEIKELSLELENEKVKNNVIHDIQTINYSLDKRLIKKIILFNISEGYSIEQNQLIIACVKQNVEVIILDTNLNNSPINAILY</sequence>
<gene>
    <name evidence="1" type="ORF">NF717_11175</name>
</gene>
<dbReference type="EMBL" id="JAMWFV010000032">
    <property type="protein sequence ID" value="MDG6146201.1"/>
    <property type="molecule type" value="Genomic_DNA"/>
</dbReference>
<keyword evidence="2" id="KW-1185">Reference proteome</keyword>
<name>A0A9X4SCB7_9LACT</name>
<comment type="caution">
    <text evidence="1">The sequence shown here is derived from an EMBL/GenBank/DDBJ whole genome shotgun (WGS) entry which is preliminary data.</text>
</comment>
<dbReference type="Proteomes" id="UP001153199">
    <property type="component" value="Unassembled WGS sequence"/>
</dbReference>
<dbReference type="RefSeq" id="WP_279361496.1">
    <property type="nucleotide sequence ID" value="NZ_JAMWEC010000005.1"/>
</dbReference>
<dbReference type="AlphaFoldDB" id="A0A9X4SCB7"/>